<protein>
    <submittedName>
        <fullName evidence="2">Class I SAM-dependent methyltransferase</fullName>
    </submittedName>
</protein>
<dbReference type="SUPFAM" id="SSF53335">
    <property type="entry name" value="S-adenosyl-L-methionine-dependent methyltransferases"/>
    <property type="match status" value="1"/>
</dbReference>
<dbReference type="Proteomes" id="UP000304864">
    <property type="component" value="Chromosome"/>
</dbReference>
<dbReference type="Pfam" id="PF08242">
    <property type="entry name" value="Methyltransf_12"/>
    <property type="match status" value="1"/>
</dbReference>
<feature type="domain" description="Methyltransferase type 12" evidence="1">
    <location>
        <begin position="39"/>
        <end position="134"/>
    </location>
</feature>
<dbReference type="EMBL" id="CP040602">
    <property type="protein sequence ID" value="QCU90245.1"/>
    <property type="molecule type" value="Genomic_DNA"/>
</dbReference>
<dbReference type="KEGG" id="thig:FE785_06175"/>
<keyword evidence="3" id="KW-1185">Reference proteome</keyword>
<dbReference type="AlphaFoldDB" id="A0A4P9K5G9"/>
<gene>
    <name evidence="2" type="ORF">FE785_06175</name>
</gene>
<proteinExistence type="predicted"/>
<evidence type="ECO:0000313" key="3">
    <source>
        <dbReference type="Proteomes" id="UP000304864"/>
    </source>
</evidence>
<evidence type="ECO:0000313" key="2">
    <source>
        <dbReference type="EMBL" id="QCU90245.1"/>
    </source>
</evidence>
<keyword evidence="2" id="KW-0489">Methyltransferase</keyword>
<dbReference type="CDD" id="cd02440">
    <property type="entry name" value="AdoMet_MTases"/>
    <property type="match status" value="1"/>
</dbReference>
<keyword evidence="2" id="KW-0808">Transferase</keyword>
<evidence type="ECO:0000259" key="1">
    <source>
        <dbReference type="Pfam" id="PF08242"/>
    </source>
</evidence>
<name>A0A4P9K5G9_9GAMM</name>
<dbReference type="Gene3D" id="3.40.50.150">
    <property type="entry name" value="Vaccinia Virus protein VP39"/>
    <property type="match status" value="1"/>
</dbReference>
<reference evidence="2 3" key="1">
    <citation type="submission" date="2019-05" db="EMBL/GenBank/DDBJ databases">
        <title>Thiomicrorhabdus sediminis sp. nov, a novel sulfur-oxidizing bacterium isolated from coastal sediment.</title>
        <authorList>
            <person name="Liu X."/>
        </authorList>
    </citation>
    <scope>NUCLEOTIDE SEQUENCE [LARGE SCALE GENOMIC DNA]</scope>
    <source>
        <strain evidence="2 3">G1</strain>
    </source>
</reference>
<organism evidence="2 3">
    <name type="scientific">Thiomicrorhabdus sediminis</name>
    <dbReference type="NCBI Taxonomy" id="2580412"/>
    <lineage>
        <taxon>Bacteria</taxon>
        <taxon>Pseudomonadati</taxon>
        <taxon>Pseudomonadota</taxon>
        <taxon>Gammaproteobacteria</taxon>
        <taxon>Thiotrichales</taxon>
        <taxon>Piscirickettsiaceae</taxon>
        <taxon>Thiomicrorhabdus</taxon>
    </lineage>
</organism>
<dbReference type="RefSeq" id="WP_138564920.1">
    <property type="nucleotide sequence ID" value="NZ_CP040602.1"/>
</dbReference>
<dbReference type="InterPro" id="IPR013217">
    <property type="entry name" value="Methyltransf_12"/>
</dbReference>
<sequence>MKVPQSDMPEQEVWESFFDPTGLMQTFLPDAPLAGDAAEFGVGYGTFTKALMSSVKGKIHAYDIEPKACSDLKARFNDFIPDRLQIHCKDVLSEGAGMDSGSLSLVTAFNLLHFGDPQRLLSHVYDILESGGHLLIIHWRSDIETPRGPDLALRPTPETVNQWCQKAGFNLVRNPDISDSCPWHFAVIATK</sequence>
<dbReference type="GO" id="GO:0008168">
    <property type="term" value="F:methyltransferase activity"/>
    <property type="evidence" value="ECO:0007669"/>
    <property type="project" value="UniProtKB-KW"/>
</dbReference>
<dbReference type="OrthoDB" id="323463at2"/>
<accession>A0A4P9K5G9</accession>
<dbReference type="InterPro" id="IPR029063">
    <property type="entry name" value="SAM-dependent_MTases_sf"/>
</dbReference>
<dbReference type="GO" id="GO:0032259">
    <property type="term" value="P:methylation"/>
    <property type="evidence" value="ECO:0007669"/>
    <property type="project" value="UniProtKB-KW"/>
</dbReference>